<evidence type="ECO:0000313" key="1">
    <source>
        <dbReference type="EMBL" id="KAJ8124990.1"/>
    </source>
</evidence>
<sequence length="172" mass="19313">MSTRSPIGRPIVGRPRRSRTVGSGENHVIDKTAGSQHNRHGSLHDNRNISLIPRVPRIPDKFLNHKERRDVGRAQDLARDVEGEGAGEDEGKINLKSIPAPHTRYLPNCSFGKPQAVQVLSNAMMQAYLAMRGNCLGGQDGIDPLFEWIQLREELAHTYRPKKIHDERDVSK</sequence>
<reference evidence="1" key="1">
    <citation type="submission" date="2022-12" db="EMBL/GenBank/DDBJ databases">
        <title>Genome Sequence of Lasiodiplodia mahajangana.</title>
        <authorList>
            <person name="Buettner E."/>
        </authorList>
    </citation>
    <scope>NUCLEOTIDE SEQUENCE</scope>
    <source>
        <strain evidence="1">VT137</strain>
    </source>
</reference>
<accession>A0ACC2JC61</accession>
<organism evidence="1 2">
    <name type="scientific">Lasiodiplodia mahajangana</name>
    <dbReference type="NCBI Taxonomy" id="1108764"/>
    <lineage>
        <taxon>Eukaryota</taxon>
        <taxon>Fungi</taxon>
        <taxon>Dikarya</taxon>
        <taxon>Ascomycota</taxon>
        <taxon>Pezizomycotina</taxon>
        <taxon>Dothideomycetes</taxon>
        <taxon>Dothideomycetes incertae sedis</taxon>
        <taxon>Botryosphaeriales</taxon>
        <taxon>Botryosphaeriaceae</taxon>
        <taxon>Lasiodiplodia</taxon>
    </lineage>
</organism>
<keyword evidence="2" id="KW-1185">Reference proteome</keyword>
<dbReference type="Proteomes" id="UP001153332">
    <property type="component" value="Unassembled WGS sequence"/>
</dbReference>
<evidence type="ECO:0000313" key="2">
    <source>
        <dbReference type="Proteomes" id="UP001153332"/>
    </source>
</evidence>
<gene>
    <name evidence="1" type="ORF">O1611_g8650</name>
</gene>
<dbReference type="EMBL" id="JAPUUL010002633">
    <property type="protein sequence ID" value="KAJ8124990.1"/>
    <property type="molecule type" value="Genomic_DNA"/>
</dbReference>
<comment type="caution">
    <text evidence="1">The sequence shown here is derived from an EMBL/GenBank/DDBJ whole genome shotgun (WGS) entry which is preliminary data.</text>
</comment>
<proteinExistence type="predicted"/>
<name>A0ACC2JC61_9PEZI</name>
<protein>
    <submittedName>
        <fullName evidence="1">Uncharacterized protein</fullName>
    </submittedName>
</protein>